<protein>
    <submittedName>
        <fullName evidence="2">Uncharacterized protein</fullName>
    </submittedName>
</protein>
<sequence length="95" mass="11140">FLFQIAHYCVPNIPANGWWHEWTFNYDVKVENNEVYLDIAEHEAKILVWLGDDWQPPNHPSEPVVESNDISQEKQQTDSSLNQNSELTQSENRSQ</sequence>
<feature type="non-terminal residue" evidence="2">
    <location>
        <position position="1"/>
    </location>
</feature>
<evidence type="ECO:0000256" key="1">
    <source>
        <dbReference type="SAM" id="MobiDB-lite"/>
    </source>
</evidence>
<evidence type="ECO:0000313" key="2">
    <source>
        <dbReference type="EMBL" id="CAF4107320.1"/>
    </source>
</evidence>
<organism evidence="2 3">
    <name type="scientific">Rotaria sordida</name>
    <dbReference type="NCBI Taxonomy" id="392033"/>
    <lineage>
        <taxon>Eukaryota</taxon>
        <taxon>Metazoa</taxon>
        <taxon>Spiralia</taxon>
        <taxon>Gnathifera</taxon>
        <taxon>Rotifera</taxon>
        <taxon>Eurotatoria</taxon>
        <taxon>Bdelloidea</taxon>
        <taxon>Philodinida</taxon>
        <taxon>Philodinidae</taxon>
        <taxon>Rotaria</taxon>
    </lineage>
</organism>
<feature type="compositionally biased region" description="Polar residues" evidence="1">
    <location>
        <begin position="77"/>
        <end position="95"/>
    </location>
</feature>
<comment type="caution">
    <text evidence="2">The sequence shown here is derived from an EMBL/GenBank/DDBJ whole genome shotgun (WGS) entry which is preliminary data.</text>
</comment>
<evidence type="ECO:0000313" key="3">
    <source>
        <dbReference type="Proteomes" id="UP000663874"/>
    </source>
</evidence>
<accession>A0A819VD63</accession>
<gene>
    <name evidence="2" type="ORF">FNK824_LOCUS31678</name>
</gene>
<feature type="region of interest" description="Disordered" evidence="1">
    <location>
        <begin position="57"/>
        <end position="95"/>
    </location>
</feature>
<proteinExistence type="predicted"/>
<reference evidence="2" key="1">
    <citation type="submission" date="2021-02" db="EMBL/GenBank/DDBJ databases">
        <authorList>
            <person name="Nowell W R."/>
        </authorList>
    </citation>
    <scope>NUCLEOTIDE SEQUENCE</scope>
</reference>
<dbReference type="AlphaFoldDB" id="A0A819VD63"/>
<dbReference type="Proteomes" id="UP000663874">
    <property type="component" value="Unassembled WGS sequence"/>
</dbReference>
<dbReference type="EMBL" id="CAJOBE010010394">
    <property type="protein sequence ID" value="CAF4107320.1"/>
    <property type="molecule type" value="Genomic_DNA"/>
</dbReference>
<name>A0A819VD63_9BILA</name>